<comment type="pathway">
    <text evidence="9">Protein modification; lipoprotein biosynthesis (signal peptide cleavage).</text>
</comment>
<feature type="transmembrane region" description="Helical" evidence="9">
    <location>
        <begin position="132"/>
        <end position="152"/>
    </location>
</feature>
<comment type="function">
    <text evidence="9 10">This protein specifically catalyzes the removal of signal peptides from prolipoproteins.</text>
</comment>
<dbReference type="HAMAP" id="MF_00161">
    <property type="entry name" value="LspA"/>
    <property type="match status" value="1"/>
</dbReference>
<reference evidence="12" key="1">
    <citation type="submission" date="2022-11" db="EMBL/GenBank/DDBJ databases">
        <title>Draft genome sequence of Hoeflea poritis E7-10 and Hoeflea prorocentri PM5-8, separated from scleractinian coral Porites lutea and marine dinoflagellate.</title>
        <authorList>
            <person name="Zhang G."/>
            <person name="Wei Q."/>
            <person name="Cai L."/>
        </authorList>
    </citation>
    <scope>NUCLEOTIDE SEQUENCE</scope>
    <source>
        <strain evidence="12">PM5-8</strain>
    </source>
</reference>
<keyword evidence="3 9" id="KW-0645">Protease</keyword>
<comment type="catalytic activity">
    <reaction evidence="9 10">
        <text>Release of signal peptides from bacterial membrane prolipoproteins. Hydrolyzes -Xaa-Yaa-Zaa-|-(S,diacylglyceryl)Cys-, in which Xaa is hydrophobic (preferably Leu), and Yaa (Ala or Ser) and Zaa (Gly or Ala) have small, neutral side chains.</text>
        <dbReference type="EC" id="3.4.23.36"/>
    </reaction>
</comment>
<accession>A0A9X3UP23</accession>
<dbReference type="PROSITE" id="PS00855">
    <property type="entry name" value="SPASE_II"/>
    <property type="match status" value="1"/>
</dbReference>
<dbReference type="PANTHER" id="PTHR33695:SF1">
    <property type="entry name" value="LIPOPROTEIN SIGNAL PEPTIDASE"/>
    <property type="match status" value="1"/>
</dbReference>
<evidence type="ECO:0000256" key="2">
    <source>
        <dbReference type="ARBA" id="ARBA00022475"/>
    </source>
</evidence>
<keyword evidence="5 9" id="KW-0064">Aspartyl protease</keyword>
<dbReference type="AlphaFoldDB" id="A0A9X3UP23"/>
<evidence type="ECO:0000313" key="13">
    <source>
        <dbReference type="Proteomes" id="UP001151234"/>
    </source>
</evidence>
<keyword evidence="4 9" id="KW-0812">Transmembrane</keyword>
<evidence type="ECO:0000256" key="11">
    <source>
        <dbReference type="RuleBase" id="RU004181"/>
    </source>
</evidence>
<proteinExistence type="inferred from homology"/>
<dbReference type="GO" id="GO:0005886">
    <property type="term" value="C:plasma membrane"/>
    <property type="evidence" value="ECO:0007669"/>
    <property type="project" value="UniProtKB-SubCell"/>
</dbReference>
<dbReference type="NCBIfam" id="TIGR00077">
    <property type="entry name" value="lspA"/>
    <property type="match status" value="1"/>
</dbReference>
<feature type="active site" evidence="9">
    <location>
        <position position="122"/>
    </location>
</feature>
<evidence type="ECO:0000256" key="3">
    <source>
        <dbReference type="ARBA" id="ARBA00022670"/>
    </source>
</evidence>
<keyword evidence="13" id="KW-1185">Reference proteome</keyword>
<comment type="caution">
    <text evidence="9">Lacks conserved residue(s) required for the propagation of feature annotation.</text>
</comment>
<dbReference type="GO" id="GO:0004190">
    <property type="term" value="F:aspartic-type endopeptidase activity"/>
    <property type="evidence" value="ECO:0007669"/>
    <property type="project" value="UniProtKB-UniRule"/>
</dbReference>
<evidence type="ECO:0000256" key="7">
    <source>
        <dbReference type="ARBA" id="ARBA00022989"/>
    </source>
</evidence>
<feature type="transmembrane region" description="Helical" evidence="9">
    <location>
        <begin position="94"/>
        <end position="112"/>
    </location>
</feature>
<organism evidence="12 13">
    <name type="scientific">Hoeflea prorocentri</name>
    <dbReference type="NCBI Taxonomy" id="1922333"/>
    <lineage>
        <taxon>Bacteria</taxon>
        <taxon>Pseudomonadati</taxon>
        <taxon>Pseudomonadota</taxon>
        <taxon>Alphaproteobacteria</taxon>
        <taxon>Hyphomicrobiales</taxon>
        <taxon>Rhizobiaceae</taxon>
        <taxon>Hoeflea</taxon>
    </lineage>
</organism>
<keyword evidence="8 9" id="KW-0472">Membrane</keyword>
<evidence type="ECO:0000313" key="12">
    <source>
        <dbReference type="EMBL" id="MDA5400589.1"/>
    </source>
</evidence>
<evidence type="ECO:0000256" key="8">
    <source>
        <dbReference type="ARBA" id="ARBA00023136"/>
    </source>
</evidence>
<sequence>MKAARSLFSRPRYAMALVAVLVAIDQSIKWAVEEFLPLQQMVDVLPFLALFHTRNEGIAFSMLSWMNENWLIALMLVVIAFVAGLWARSTPQRWISQIGFALIVAGAIGNLIDRASYGYVIDYILFHTHNWYFAVFNLADTFITLGAGAIIVDELFGKWIYPQETEESEQS</sequence>
<dbReference type="InterPro" id="IPR001872">
    <property type="entry name" value="Peptidase_A8"/>
</dbReference>
<dbReference type="Pfam" id="PF01252">
    <property type="entry name" value="Peptidase_A8"/>
    <property type="match status" value="1"/>
</dbReference>
<keyword evidence="6 9" id="KW-0378">Hydrolase</keyword>
<gene>
    <name evidence="9 12" type="primary">lspA</name>
    <name evidence="12" type="ORF">OQ273_18595</name>
</gene>
<dbReference type="RefSeq" id="WP_267992264.1">
    <property type="nucleotide sequence ID" value="NZ_JAPJZI010000001.1"/>
</dbReference>
<dbReference type="PANTHER" id="PTHR33695">
    <property type="entry name" value="LIPOPROTEIN SIGNAL PEPTIDASE"/>
    <property type="match status" value="1"/>
</dbReference>
<keyword evidence="2 9" id="KW-1003">Cell membrane</keyword>
<dbReference type="EMBL" id="JAPJZI010000001">
    <property type="protein sequence ID" value="MDA5400589.1"/>
    <property type="molecule type" value="Genomic_DNA"/>
</dbReference>
<dbReference type="GO" id="GO:0006508">
    <property type="term" value="P:proteolysis"/>
    <property type="evidence" value="ECO:0007669"/>
    <property type="project" value="UniProtKB-KW"/>
</dbReference>
<dbReference type="PRINTS" id="PR00781">
    <property type="entry name" value="LIPOSIGPTASE"/>
</dbReference>
<protein>
    <recommendedName>
        <fullName evidence="9">Lipoprotein signal peptidase</fullName>
        <ecNumber evidence="9">3.4.23.36</ecNumber>
    </recommendedName>
    <alternativeName>
        <fullName evidence="9">Prolipoprotein signal peptidase</fullName>
    </alternativeName>
    <alternativeName>
        <fullName evidence="9">Signal peptidase II</fullName>
        <shortName evidence="9">SPase II</shortName>
    </alternativeName>
</protein>
<evidence type="ECO:0000256" key="5">
    <source>
        <dbReference type="ARBA" id="ARBA00022750"/>
    </source>
</evidence>
<evidence type="ECO:0000256" key="6">
    <source>
        <dbReference type="ARBA" id="ARBA00022801"/>
    </source>
</evidence>
<evidence type="ECO:0000256" key="4">
    <source>
        <dbReference type="ARBA" id="ARBA00022692"/>
    </source>
</evidence>
<evidence type="ECO:0000256" key="1">
    <source>
        <dbReference type="ARBA" id="ARBA00006139"/>
    </source>
</evidence>
<feature type="transmembrane region" description="Helical" evidence="9">
    <location>
        <begin position="70"/>
        <end position="87"/>
    </location>
</feature>
<comment type="subcellular location">
    <subcellularLocation>
        <location evidence="9">Cell membrane</location>
        <topology evidence="9">Multi-pass membrane protein</topology>
    </subcellularLocation>
</comment>
<evidence type="ECO:0000256" key="10">
    <source>
        <dbReference type="RuleBase" id="RU000594"/>
    </source>
</evidence>
<name>A0A9X3UP23_9HYPH</name>
<keyword evidence="7 9" id="KW-1133">Transmembrane helix</keyword>
<dbReference type="EC" id="3.4.23.36" evidence="9"/>
<feature type="active site" evidence="9">
    <location>
        <position position="140"/>
    </location>
</feature>
<evidence type="ECO:0000256" key="9">
    <source>
        <dbReference type="HAMAP-Rule" id="MF_00161"/>
    </source>
</evidence>
<comment type="caution">
    <text evidence="12">The sequence shown here is derived from an EMBL/GenBank/DDBJ whole genome shotgun (WGS) entry which is preliminary data.</text>
</comment>
<comment type="similarity">
    <text evidence="1 9 11">Belongs to the peptidase A8 family.</text>
</comment>
<dbReference type="Proteomes" id="UP001151234">
    <property type="component" value="Unassembled WGS sequence"/>
</dbReference>